<dbReference type="Proteomes" id="UP000017148">
    <property type="component" value="Unassembled WGS sequence"/>
</dbReference>
<feature type="transmembrane region" description="Helical" evidence="6">
    <location>
        <begin position="487"/>
        <end position="510"/>
    </location>
</feature>
<dbReference type="RefSeq" id="WP_022636374.1">
    <property type="nucleotide sequence ID" value="NZ_ASJR01000006.1"/>
</dbReference>
<comment type="subcellular location">
    <subcellularLocation>
        <location evidence="1">Membrane</location>
        <topology evidence="1">Multi-pass membrane protein</topology>
    </subcellularLocation>
</comment>
<evidence type="ECO:0000256" key="1">
    <source>
        <dbReference type="ARBA" id="ARBA00004141"/>
    </source>
</evidence>
<dbReference type="eggNOG" id="COG0733">
    <property type="taxonomic scope" value="Bacteria"/>
</dbReference>
<keyword evidence="8" id="KW-1185">Reference proteome</keyword>
<evidence type="ECO:0000313" key="8">
    <source>
        <dbReference type="Proteomes" id="UP000017148"/>
    </source>
</evidence>
<protein>
    <submittedName>
        <fullName evidence="7">SNF family Na+-dependent transporter</fullName>
    </submittedName>
</protein>
<evidence type="ECO:0000256" key="2">
    <source>
        <dbReference type="ARBA" id="ARBA00022448"/>
    </source>
</evidence>
<accession>U7D876</accession>
<feature type="transmembrane region" description="Helical" evidence="6">
    <location>
        <begin position="271"/>
        <end position="293"/>
    </location>
</feature>
<evidence type="ECO:0000256" key="6">
    <source>
        <dbReference type="SAM" id="Phobius"/>
    </source>
</evidence>
<feature type="transmembrane region" description="Helical" evidence="6">
    <location>
        <begin position="43"/>
        <end position="61"/>
    </location>
</feature>
<feature type="transmembrane region" description="Helical" evidence="6">
    <location>
        <begin position="153"/>
        <end position="173"/>
    </location>
</feature>
<keyword evidence="2" id="KW-0813">Transport</keyword>
<evidence type="ECO:0000313" key="7">
    <source>
        <dbReference type="EMBL" id="ERP32143.1"/>
    </source>
</evidence>
<dbReference type="STRING" id="1313304.CALK_0870"/>
<dbReference type="EMBL" id="ASJR01000006">
    <property type="protein sequence ID" value="ERP32143.1"/>
    <property type="molecule type" value="Genomic_DNA"/>
</dbReference>
<evidence type="ECO:0000256" key="5">
    <source>
        <dbReference type="ARBA" id="ARBA00023136"/>
    </source>
</evidence>
<dbReference type="InterPro" id="IPR000175">
    <property type="entry name" value="Na/ntran_symport"/>
</dbReference>
<keyword evidence="5 6" id="KW-0472">Membrane</keyword>
<name>U7D876_9BACT</name>
<sequence>MNREREKWGSKIGVILAVAGSAVGLGNFLVFPGRVVENGGGAFMIPYFIAFILIGIPLAWIEWSMGRWGGRQGHGSGPGILNAVTQKPYAKYLGSIGVMGPLLIFFLYVYLESWILAYIWYSLTGVLSEAAQNNTTGELFSRFISHEKSIGPIPASLFFFGLTFLINFAVIYFGIRRGIEKTVKVLMPLLLFLGIALVLKVLTLENLSEGLAFMWNPDFSKLRDTKVWFDATSQVFFTTSVGIGAILTYASYVRKDQDIALSSLTANSTNVFIEVIVGGTIVIVPAVICLGAIQAQEVTTGGIFSLGFITMPMLFQEMGPTVSWVVQLTWFVLLFIGGVTSSISILQPGLSFIEDELNLQRKKAISLLGVITLFFSLLIIAGGDTAINEADILGFQLALLVFGAVEAVLFAWVLGGKKGWQEIQKGADIGIPQIYRHIITWITPTFILVLLFFWAYDGGMEHLLMRTIDQTSTIELLGGFEMKEGHFILLLRGLFIALFAGINGAIFYAFQRKDA</sequence>
<feature type="transmembrane region" description="Helical" evidence="6">
    <location>
        <begin position="185"/>
        <end position="207"/>
    </location>
</feature>
<feature type="transmembrane region" description="Helical" evidence="6">
    <location>
        <begin position="367"/>
        <end position="387"/>
    </location>
</feature>
<feature type="transmembrane region" description="Helical" evidence="6">
    <location>
        <begin position="324"/>
        <end position="346"/>
    </location>
</feature>
<reference evidence="7 8" key="1">
    <citation type="journal article" date="2013" name="Environ. Microbiol.">
        <title>Genome analysis of Chitinivibrio alkaliphilus gen. nov., sp. nov., a novel extremely haloalkaliphilic anaerobic chitinolytic bacterium from the candidate phylum Termite Group 3.</title>
        <authorList>
            <person name="Sorokin D.Y."/>
            <person name="Gumerov V.M."/>
            <person name="Rakitin A.L."/>
            <person name="Beletsky A.V."/>
            <person name="Damste J.S."/>
            <person name="Muyzer G."/>
            <person name="Mardanov A.V."/>
            <person name="Ravin N.V."/>
        </authorList>
    </citation>
    <scope>NUCLEOTIDE SEQUENCE [LARGE SCALE GENOMIC DNA]</scope>
    <source>
        <strain evidence="7 8">ACht1</strain>
    </source>
</reference>
<dbReference type="PRINTS" id="PR00176">
    <property type="entry name" value="NANEUSMPORT"/>
</dbReference>
<dbReference type="NCBIfam" id="NF037979">
    <property type="entry name" value="Na_transp"/>
    <property type="match status" value="1"/>
</dbReference>
<evidence type="ECO:0000256" key="3">
    <source>
        <dbReference type="ARBA" id="ARBA00022692"/>
    </source>
</evidence>
<evidence type="ECO:0000256" key="4">
    <source>
        <dbReference type="ARBA" id="ARBA00022989"/>
    </source>
</evidence>
<feature type="transmembrane region" description="Helical" evidence="6">
    <location>
        <begin position="227"/>
        <end position="250"/>
    </location>
</feature>
<gene>
    <name evidence="7" type="ORF">CALK_0870</name>
</gene>
<dbReference type="PANTHER" id="PTHR42948:SF1">
    <property type="entry name" value="TRANSPORTER"/>
    <property type="match status" value="1"/>
</dbReference>
<feature type="transmembrane region" description="Helical" evidence="6">
    <location>
        <begin position="12"/>
        <end position="31"/>
    </location>
</feature>
<feature type="transmembrane region" description="Helical" evidence="6">
    <location>
        <begin position="434"/>
        <end position="456"/>
    </location>
</feature>
<keyword evidence="4 6" id="KW-1133">Transmembrane helix</keyword>
<comment type="caution">
    <text evidence="7">The sequence shown here is derived from an EMBL/GenBank/DDBJ whole genome shotgun (WGS) entry which is preliminary data.</text>
</comment>
<organism evidence="7 8">
    <name type="scientific">Chitinivibrio alkaliphilus ACht1</name>
    <dbReference type="NCBI Taxonomy" id="1313304"/>
    <lineage>
        <taxon>Bacteria</taxon>
        <taxon>Pseudomonadati</taxon>
        <taxon>Fibrobacterota</taxon>
        <taxon>Chitinivibrionia</taxon>
        <taxon>Chitinivibrionales</taxon>
        <taxon>Chitinivibrionaceae</taxon>
        <taxon>Chitinivibrio</taxon>
    </lineage>
</organism>
<dbReference type="GO" id="GO:0016020">
    <property type="term" value="C:membrane"/>
    <property type="evidence" value="ECO:0007669"/>
    <property type="project" value="UniProtKB-SubCell"/>
</dbReference>
<feature type="transmembrane region" description="Helical" evidence="6">
    <location>
        <begin position="393"/>
        <end position="414"/>
    </location>
</feature>
<dbReference type="OrthoDB" id="9762833at2"/>
<proteinExistence type="predicted"/>
<keyword evidence="3 6" id="KW-0812">Transmembrane</keyword>
<dbReference type="PANTHER" id="PTHR42948">
    <property type="entry name" value="TRANSPORTER"/>
    <property type="match status" value="1"/>
</dbReference>
<dbReference type="InterPro" id="IPR037272">
    <property type="entry name" value="SNS_sf"/>
</dbReference>
<dbReference type="PROSITE" id="PS50267">
    <property type="entry name" value="NA_NEUROTRAN_SYMP_3"/>
    <property type="match status" value="1"/>
</dbReference>
<dbReference type="Pfam" id="PF00209">
    <property type="entry name" value="SNF"/>
    <property type="match status" value="2"/>
</dbReference>
<dbReference type="SUPFAM" id="SSF161070">
    <property type="entry name" value="SNF-like"/>
    <property type="match status" value="1"/>
</dbReference>
<feature type="transmembrane region" description="Helical" evidence="6">
    <location>
        <begin position="92"/>
        <end position="111"/>
    </location>
</feature>
<dbReference type="AlphaFoldDB" id="U7D876"/>